<evidence type="ECO:0000259" key="3">
    <source>
        <dbReference type="SMART" id="SM00822"/>
    </source>
</evidence>
<keyword evidence="1" id="KW-0521">NADP</keyword>
<dbReference type="SMART" id="SM00822">
    <property type="entry name" value="PKS_KR"/>
    <property type="match status" value="1"/>
</dbReference>
<evidence type="ECO:0000256" key="1">
    <source>
        <dbReference type="ARBA" id="ARBA00022857"/>
    </source>
</evidence>
<dbReference type="PANTHER" id="PTHR43658">
    <property type="entry name" value="SHORT-CHAIN DEHYDROGENASE/REDUCTASE"/>
    <property type="match status" value="1"/>
</dbReference>
<dbReference type="GO" id="GO:0016491">
    <property type="term" value="F:oxidoreductase activity"/>
    <property type="evidence" value="ECO:0007669"/>
    <property type="project" value="UniProtKB-KW"/>
</dbReference>
<dbReference type="OrthoDB" id="1274115at2759"/>
<comment type="caution">
    <text evidence="4">The sequence shown here is derived from an EMBL/GenBank/DDBJ whole genome shotgun (WGS) entry which is preliminary data.</text>
</comment>
<dbReference type="PROSITE" id="PS00061">
    <property type="entry name" value="ADH_SHORT"/>
    <property type="match status" value="1"/>
</dbReference>
<dbReference type="Proteomes" id="UP000224634">
    <property type="component" value="Unassembled WGS sequence"/>
</dbReference>
<reference evidence="4 5" key="1">
    <citation type="submission" date="2017-10" db="EMBL/GenBank/DDBJ databases">
        <title>Comparative genomics in systemic dimorphic fungi from Ajellomycetaceae.</title>
        <authorList>
            <person name="Munoz J.F."/>
            <person name="Mcewen J.G."/>
            <person name="Clay O.K."/>
            <person name="Cuomo C.A."/>
        </authorList>
    </citation>
    <scope>NUCLEOTIDE SEQUENCE [LARGE SCALE GENOMIC DNA]</scope>
    <source>
        <strain evidence="4 5">UAMH7299</strain>
    </source>
</reference>
<proteinExistence type="predicted"/>
<dbReference type="InterPro" id="IPR020904">
    <property type="entry name" value="Sc_DH/Rdtase_CS"/>
</dbReference>
<dbReference type="InterPro" id="IPR002347">
    <property type="entry name" value="SDR_fam"/>
</dbReference>
<evidence type="ECO:0000256" key="2">
    <source>
        <dbReference type="ARBA" id="ARBA00023002"/>
    </source>
</evidence>
<keyword evidence="2" id="KW-0560">Oxidoreductase</keyword>
<organism evidence="4 5">
    <name type="scientific">Polytolypa hystricis (strain UAMH7299)</name>
    <dbReference type="NCBI Taxonomy" id="1447883"/>
    <lineage>
        <taxon>Eukaryota</taxon>
        <taxon>Fungi</taxon>
        <taxon>Dikarya</taxon>
        <taxon>Ascomycota</taxon>
        <taxon>Pezizomycotina</taxon>
        <taxon>Eurotiomycetes</taxon>
        <taxon>Eurotiomycetidae</taxon>
        <taxon>Onygenales</taxon>
        <taxon>Onygenales incertae sedis</taxon>
        <taxon>Polytolypa</taxon>
    </lineage>
</organism>
<accession>A0A2B7Z4U4</accession>
<feature type="domain" description="Ketoreductase" evidence="3">
    <location>
        <begin position="6"/>
        <end position="207"/>
    </location>
</feature>
<dbReference type="SUPFAM" id="SSF51735">
    <property type="entry name" value="NAD(P)-binding Rossmann-fold domains"/>
    <property type="match status" value="1"/>
</dbReference>
<protein>
    <recommendedName>
        <fullName evidence="3">Ketoreductase domain-containing protein</fullName>
    </recommendedName>
</protein>
<dbReference type="InterPro" id="IPR057326">
    <property type="entry name" value="KR_dom"/>
</dbReference>
<keyword evidence="5" id="KW-1185">Reference proteome</keyword>
<dbReference type="Gene3D" id="3.40.50.720">
    <property type="entry name" value="NAD(P)-binding Rossmann-like Domain"/>
    <property type="match status" value="1"/>
</dbReference>
<dbReference type="PANTHER" id="PTHR43658:SF8">
    <property type="entry name" value="17-BETA-HYDROXYSTEROID DEHYDROGENASE 14-RELATED"/>
    <property type="match status" value="1"/>
</dbReference>
<evidence type="ECO:0000313" key="5">
    <source>
        <dbReference type="Proteomes" id="UP000224634"/>
    </source>
</evidence>
<dbReference type="AlphaFoldDB" id="A0A2B7Z4U4"/>
<evidence type="ECO:0000313" key="4">
    <source>
        <dbReference type="EMBL" id="PGH28148.1"/>
    </source>
</evidence>
<dbReference type="EMBL" id="PDNA01000001">
    <property type="protein sequence ID" value="PGH28148.1"/>
    <property type="molecule type" value="Genomic_DNA"/>
</dbReference>
<dbReference type="Pfam" id="PF00106">
    <property type="entry name" value="adh_short"/>
    <property type="match status" value="1"/>
</dbReference>
<dbReference type="InterPro" id="IPR036291">
    <property type="entry name" value="NAD(P)-bd_dom_sf"/>
</dbReference>
<dbReference type="PRINTS" id="PR00081">
    <property type="entry name" value="GDHRDH"/>
</dbReference>
<gene>
    <name evidence="4" type="ORF">AJ80_00038</name>
</gene>
<dbReference type="STRING" id="1447883.A0A2B7Z4U4"/>
<sequence length="281" mass="29165">MKVEGRTFVISGGSSGLGLATSIALLSSGANVSILDLNPPPSESLPLLSNPKRTLYTRTDVSKTASLQNAVDATVSWIKDTTHAPLGGVIACAGVGYGERILPRQDPASGAVKTMSIEAFDKVVAINLRGTVDLLRLVLPHLGAVEGEGDDAERGVLVLVPSVAAFEGQVGQVAYSASKAAVAGIVLPLARELGKAAGIRVVGIAPGVFETAMTKTPRKNASGQVGGVASRSGVNEGMVEYPRRMGRPEEFASLVMECLRNSMLNGSVFRLDGSVRMPSRL</sequence>
<name>A0A2B7Z4U4_POLH7</name>